<proteinExistence type="predicted"/>
<evidence type="ECO:0000313" key="1">
    <source>
        <dbReference type="EMBL" id="MBN3544673.1"/>
    </source>
</evidence>
<comment type="caution">
    <text evidence="1">The sequence shown here is derived from an EMBL/GenBank/DDBJ whole genome shotgun (WGS) entry which is preliminary data.</text>
</comment>
<dbReference type="EMBL" id="JAFHKS010000042">
    <property type="protein sequence ID" value="MBN3544673.1"/>
    <property type="molecule type" value="Genomic_DNA"/>
</dbReference>
<protein>
    <submittedName>
        <fullName evidence="1">DUF2785 domain-containing protein</fullName>
    </submittedName>
</protein>
<sequence length="273" mass="31834">MNKEQLQKIVSQDYNLPVGKDEFEAVQEVISILGSTDPELRDELGYSVLNRWLLTKDFLNNKQLENLLDQAFSEKMLFYKIGESNTDSVFLRSFSSLLIALLLIRDNRNEFLHMETYQQVITKVAAYCELEKDDRGYIEKKGWAHAPAHIADVIDECVKSRYTGIKECELLMNASLSLIQNGKEVFTAEEDERISLAVCSMVEQNKVPISILMEWLKKQDAINGRNMVSRNRRINFKHFLRCLYFRLEEKSLLSDSREDLLTLEKKFNPFHSY</sequence>
<dbReference type="Pfam" id="PF10978">
    <property type="entry name" value="DUF2785"/>
    <property type="match status" value="1"/>
</dbReference>
<organism evidence="1 2">
    <name type="scientific">Fictibacillus barbaricus</name>
    <dbReference type="NCBI Taxonomy" id="182136"/>
    <lineage>
        <taxon>Bacteria</taxon>
        <taxon>Bacillati</taxon>
        <taxon>Bacillota</taxon>
        <taxon>Bacilli</taxon>
        <taxon>Bacillales</taxon>
        <taxon>Fictibacillaceae</taxon>
        <taxon>Fictibacillus</taxon>
    </lineage>
</organism>
<keyword evidence="2" id="KW-1185">Reference proteome</keyword>
<evidence type="ECO:0000313" key="2">
    <source>
        <dbReference type="Proteomes" id="UP001319060"/>
    </source>
</evidence>
<gene>
    <name evidence="1" type="ORF">JYA64_05175</name>
</gene>
<dbReference type="RefSeq" id="WP_188403645.1">
    <property type="nucleotide sequence ID" value="NZ_BMCE01000002.1"/>
</dbReference>
<accession>A0ABS2Z932</accession>
<dbReference type="InterPro" id="IPR021247">
    <property type="entry name" value="DUF2785"/>
</dbReference>
<reference evidence="1 2" key="1">
    <citation type="submission" date="2021-01" db="EMBL/GenBank/DDBJ databases">
        <title>Genome Sequencing of Type Strains.</title>
        <authorList>
            <person name="Lemaire J.F."/>
            <person name="Inderbitzin P."/>
            <person name="Collins S.B."/>
            <person name="Wespe N."/>
            <person name="Knight-Connoni V."/>
        </authorList>
    </citation>
    <scope>NUCLEOTIDE SEQUENCE [LARGE SCALE GENOMIC DNA]</scope>
    <source>
        <strain evidence="1 2">DSM 14730</strain>
    </source>
</reference>
<dbReference type="Proteomes" id="UP001319060">
    <property type="component" value="Unassembled WGS sequence"/>
</dbReference>
<name>A0ABS2Z932_9BACL</name>